<comment type="caution">
    <text evidence="5">The sequence shown here is derived from an EMBL/GenBank/DDBJ whole genome shotgun (WGS) entry which is preliminary data.</text>
</comment>
<gene>
    <name evidence="5" type="ORF">C8F04DRAFT_133579</name>
</gene>
<keyword evidence="6" id="KW-1185">Reference proteome</keyword>
<evidence type="ECO:0008006" key="7">
    <source>
        <dbReference type="Google" id="ProtNLM"/>
    </source>
</evidence>
<dbReference type="EMBL" id="JARJCM010000151">
    <property type="protein sequence ID" value="KAJ7025563.1"/>
    <property type="molecule type" value="Genomic_DNA"/>
</dbReference>
<accession>A0AAD6SEJ5</accession>
<dbReference type="GO" id="GO:0016559">
    <property type="term" value="P:peroxisome fission"/>
    <property type="evidence" value="ECO:0007669"/>
    <property type="project" value="InterPro"/>
</dbReference>
<proteinExistence type="predicted"/>
<evidence type="ECO:0000256" key="2">
    <source>
        <dbReference type="ARBA" id="ARBA00023136"/>
    </source>
</evidence>
<dbReference type="InterPro" id="IPR008733">
    <property type="entry name" value="PEX11"/>
</dbReference>
<keyword evidence="3" id="KW-0576">Peroxisome</keyword>
<dbReference type="Pfam" id="PF05648">
    <property type="entry name" value="PEX11"/>
    <property type="match status" value="1"/>
</dbReference>
<evidence type="ECO:0000256" key="1">
    <source>
        <dbReference type="ARBA" id="ARBA00022593"/>
    </source>
</evidence>
<protein>
    <recommendedName>
        <fullName evidence="7">Peroxisomal biogenesis factor 11</fullName>
    </recommendedName>
</protein>
<evidence type="ECO:0000313" key="6">
    <source>
        <dbReference type="Proteomes" id="UP001218188"/>
    </source>
</evidence>
<comment type="subcellular location">
    <subcellularLocation>
        <location evidence="4">Peroxisome membrane</location>
    </subcellularLocation>
</comment>
<dbReference type="AlphaFoldDB" id="A0AAD6SEJ5"/>
<evidence type="ECO:0000313" key="5">
    <source>
        <dbReference type="EMBL" id="KAJ7025563.1"/>
    </source>
</evidence>
<organism evidence="5 6">
    <name type="scientific">Mycena alexandri</name>
    <dbReference type="NCBI Taxonomy" id="1745969"/>
    <lineage>
        <taxon>Eukaryota</taxon>
        <taxon>Fungi</taxon>
        <taxon>Dikarya</taxon>
        <taxon>Basidiomycota</taxon>
        <taxon>Agaricomycotina</taxon>
        <taxon>Agaricomycetes</taxon>
        <taxon>Agaricomycetidae</taxon>
        <taxon>Agaricales</taxon>
        <taxon>Marasmiineae</taxon>
        <taxon>Mycenaceae</taxon>
        <taxon>Mycena</taxon>
    </lineage>
</organism>
<evidence type="ECO:0000256" key="3">
    <source>
        <dbReference type="ARBA" id="ARBA00023140"/>
    </source>
</evidence>
<dbReference type="Proteomes" id="UP001218188">
    <property type="component" value="Unassembled WGS sequence"/>
</dbReference>
<sequence>MSSVEKGSSLAIDDLLLGFVGSSTPPSQRLNHAIRYFSTWSGTDKLMMTTQYTAKLLAPFLLYRAELQFQAGKRAQPLSLTTDGLYKFAGQLSQARRIMGFWGLLAILKGLSDLERSPPPSRLALNIGRLQGLSMLVFYPLEYISFFSAPFSGPLLRISPAAQMQASLWSVRAWGVWVALKVAELVAEWRGLMHRELEAKATDSEDTLKMIEKRKKAIKYQLVANISRLPVITHWSVIGGIYQSEYWTNVLSLISALAAFKGGWESNRVPGPMK</sequence>
<keyword evidence="2" id="KW-0472">Membrane</keyword>
<name>A0AAD6SEJ5_9AGAR</name>
<dbReference type="GO" id="GO:0005778">
    <property type="term" value="C:peroxisomal membrane"/>
    <property type="evidence" value="ECO:0007669"/>
    <property type="project" value="UniProtKB-SubCell"/>
</dbReference>
<evidence type="ECO:0000256" key="4">
    <source>
        <dbReference type="ARBA" id="ARBA00046271"/>
    </source>
</evidence>
<reference evidence="5" key="1">
    <citation type="submission" date="2023-03" db="EMBL/GenBank/DDBJ databases">
        <title>Massive genome expansion in bonnet fungi (Mycena s.s.) driven by repeated elements and novel gene families across ecological guilds.</title>
        <authorList>
            <consortium name="Lawrence Berkeley National Laboratory"/>
            <person name="Harder C.B."/>
            <person name="Miyauchi S."/>
            <person name="Viragh M."/>
            <person name="Kuo A."/>
            <person name="Thoen E."/>
            <person name="Andreopoulos B."/>
            <person name="Lu D."/>
            <person name="Skrede I."/>
            <person name="Drula E."/>
            <person name="Henrissat B."/>
            <person name="Morin E."/>
            <person name="Kohler A."/>
            <person name="Barry K."/>
            <person name="LaButti K."/>
            <person name="Morin E."/>
            <person name="Salamov A."/>
            <person name="Lipzen A."/>
            <person name="Mereny Z."/>
            <person name="Hegedus B."/>
            <person name="Baldrian P."/>
            <person name="Stursova M."/>
            <person name="Weitz H."/>
            <person name="Taylor A."/>
            <person name="Grigoriev I.V."/>
            <person name="Nagy L.G."/>
            <person name="Martin F."/>
            <person name="Kauserud H."/>
        </authorList>
    </citation>
    <scope>NUCLEOTIDE SEQUENCE</scope>
    <source>
        <strain evidence="5">CBHHK200</strain>
    </source>
</reference>
<dbReference type="PANTHER" id="PTHR12652:SF25">
    <property type="entry name" value="MICROBODY (PEROXISOME) PROLIFERATION PROTEIN PEROXIN 11C (EUROFUNG)"/>
    <property type="match status" value="1"/>
</dbReference>
<dbReference type="PANTHER" id="PTHR12652">
    <property type="entry name" value="PEROXISOMAL BIOGENESIS FACTOR 11"/>
    <property type="match status" value="1"/>
</dbReference>
<keyword evidence="1" id="KW-0962">Peroxisome biogenesis</keyword>